<gene>
    <name evidence="2" type="ORF">OIDMADRAFT_178845</name>
</gene>
<evidence type="ECO:0000313" key="3">
    <source>
        <dbReference type="Proteomes" id="UP000054321"/>
    </source>
</evidence>
<dbReference type="OrthoDB" id="5125733at2759"/>
<dbReference type="AlphaFoldDB" id="A0A0C3HLH7"/>
<dbReference type="InParanoid" id="A0A0C3HLH7"/>
<organism evidence="2 3">
    <name type="scientific">Oidiodendron maius (strain Zn)</name>
    <dbReference type="NCBI Taxonomy" id="913774"/>
    <lineage>
        <taxon>Eukaryota</taxon>
        <taxon>Fungi</taxon>
        <taxon>Dikarya</taxon>
        <taxon>Ascomycota</taxon>
        <taxon>Pezizomycotina</taxon>
        <taxon>Leotiomycetes</taxon>
        <taxon>Leotiomycetes incertae sedis</taxon>
        <taxon>Myxotrichaceae</taxon>
        <taxon>Oidiodendron</taxon>
    </lineage>
</organism>
<feature type="domain" description="Heterokaryon incompatibility" evidence="1">
    <location>
        <begin position="193"/>
        <end position="342"/>
    </location>
</feature>
<dbReference type="InterPro" id="IPR010730">
    <property type="entry name" value="HET"/>
</dbReference>
<evidence type="ECO:0000313" key="2">
    <source>
        <dbReference type="EMBL" id="KIN03162.1"/>
    </source>
</evidence>
<reference evidence="3" key="2">
    <citation type="submission" date="2015-01" db="EMBL/GenBank/DDBJ databases">
        <title>Evolutionary Origins and Diversification of the Mycorrhizal Mutualists.</title>
        <authorList>
            <consortium name="DOE Joint Genome Institute"/>
            <consortium name="Mycorrhizal Genomics Consortium"/>
            <person name="Kohler A."/>
            <person name="Kuo A."/>
            <person name="Nagy L.G."/>
            <person name="Floudas D."/>
            <person name="Copeland A."/>
            <person name="Barry K.W."/>
            <person name="Cichocki N."/>
            <person name="Veneault-Fourrey C."/>
            <person name="LaButti K."/>
            <person name="Lindquist E.A."/>
            <person name="Lipzen A."/>
            <person name="Lundell T."/>
            <person name="Morin E."/>
            <person name="Murat C."/>
            <person name="Riley R."/>
            <person name="Ohm R."/>
            <person name="Sun H."/>
            <person name="Tunlid A."/>
            <person name="Henrissat B."/>
            <person name="Grigoriev I.V."/>
            <person name="Hibbett D.S."/>
            <person name="Martin F."/>
        </authorList>
    </citation>
    <scope>NUCLEOTIDE SEQUENCE [LARGE SCALE GENOMIC DNA]</scope>
    <source>
        <strain evidence="3">Zn</strain>
    </source>
</reference>
<reference evidence="2 3" key="1">
    <citation type="submission" date="2014-04" db="EMBL/GenBank/DDBJ databases">
        <authorList>
            <consortium name="DOE Joint Genome Institute"/>
            <person name="Kuo A."/>
            <person name="Martino E."/>
            <person name="Perotto S."/>
            <person name="Kohler A."/>
            <person name="Nagy L.G."/>
            <person name="Floudas D."/>
            <person name="Copeland A."/>
            <person name="Barry K.W."/>
            <person name="Cichocki N."/>
            <person name="Veneault-Fourrey C."/>
            <person name="LaButti K."/>
            <person name="Lindquist E.A."/>
            <person name="Lipzen A."/>
            <person name="Lundell T."/>
            <person name="Morin E."/>
            <person name="Murat C."/>
            <person name="Sun H."/>
            <person name="Tunlid A."/>
            <person name="Henrissat B."/>
            <person name="Grigoriev I.V."/>
            <person name="Hibbett D.S."/>
            <person name="Martin F."/>
            <person name="Nordberg H.P."/>
            <person name="Cantor M.N."/>
            <person name="Hua S.X."/>
        </authorList>
    </citation>
    <scope>NUCLEOTIDE SEQUENCE [LARGE SCALE GENOMIC DNA]</scope>
    <source>
        <strain evidence="2 3">Zn</strain>
    </source>
</reference>
<protein>
    <recommendedName>
        <fullName evidence="1">Heterokaryon incompatibility domain-containing protein</fullName>
    </recommendedName>
</protein>
<sequence length="606" mass="69021">MSYVFDAVLQLPKTPNISGQKHPRRTMLEISRNAKSCDFCNFIASEIRTFAQKKDLDIKESQTVAMFGNWKDYRFEADESNSRILESICFQVFQLSNNISDYWEGMCAVEAYPICIESDDALSKYVLTRLPDADPLSDRSLSKIHSWIDDCNAYHSDCARIDSSMPTRIIDISQYNQLGTVKLVDSKGQNGHYVALSHCWGTSKSFTTTAKTLEERKREIIVQDLPKTFQDAIHITDILHLQYIWIDSICILQDDPDDWEEEASQMSRVYSNSYITIAATRAKDDLEGFLGMRPEYLQVNIDFSLGSSTIYVFPVQHSIYSEIDTGKLNDMPLNTRAWTLQERYLSRRLLHFSQDQTYWECSFLAGERGVAVKRVSNLDGLLDGLLDKEHGCRRSSTTPPWIDAWSTLVERYSKRKLTIDRDRLPALAGLARQVAERTGDRYCAGLWQSSFAYGLCWAGYFKHSEAPAKYEPERFLGPSWSWVSVNAPVGYFSVTAGDTICAEFLSCELEIQGQNPYGVVNGGRLKVKAPLIEIYPVAGRGGFPFWDRGITYPCFALRLWDGPSYYMAVAVKPTLRVDGEYWKVGCIPRAEYTPYSEEDVKIITLV</sequence>
<proteinExistence type="predicted"/>
<dbReference type="PANTHER" id="PTHR33112">
    <property type="entry name" value="DOMAIN PROTEIN, PUTATIVE-RELATED"/>
    <property type="match status" value="1"/>
</dbReference>
<accession>A0A0C3HLH7</accession>
<dbReference type="Proteomes" id="UP000054321">
    <property type="component" value="Unassembled WGS sequence"/>
</dbReference>
<dbReference type="HOGENOM" id="CLU_002639_3_2_1"/>
<evidence type="ECO:0000259" key="1">
    <source>
        <dbReference type="Pfam" id="PF06985"/>
    </source>
</evidence>
<dbReference type="EMBL" id="KN832874">
    <property type="protein sequence ID" value="KIN03162.1"/>
    <property type="molecule type" value="Genomic_DNA"/>
</dbReference>
<dbReference type="PANTHER" id="PTHR33112:SF16">
    <property type="entry name" value="HETEROKARYON INCOMPATIBILITY DOMAIN-CONTAINING PROTEIN"/>
    <property type="match status" value="1"/>
</dbReference>
<dbReference type="Pfam" id="PF06985">
    <property type="entry name" value="HET"/>
    <property type="match status" value="1"/>
</dbReference>
<keyword evidence="3" id="KW-1185">Reference proteome</keyword>
<name>A0A0C3HLH7_OIDMZ</name>